<proteinExistence type="predicted"/>
<reference evidence="2 3" key="1">
    <citation type="submission" date="2024-01" db="EMBL/GenBank/DDBJ databases">
        <authorList>
            <person name="Waweru B."/>
        </authorList>
    </citation>
    <scope>NUCLEOTIDE SEQUENCE [LARGE SCALE GENOMIC DNA]</scope>
</reference>
<dbReference type="PANTHER" id="PTHR36022">
    <property type="entry name" value="GPI-ANCHORED ADHESIN-LIKE PROTEIN"/>
    <property type="match status" value="1"/>
</dbReference>
<dbReference type="AlphaFoldDB" id="A0AAV1QPD7"/>
<feature type="compositionally biased region" description="Low complexity" evidence="1">
    <location>
        <begin position="231"/>
        <end position="242"/>
    </location>
</feature>
<sequence length="355" mass="38679">MEQSSSETRKRKYATEAALPEHSTIRSRKKEQQQQPSLRNPLQDLNNGGIASTGIDNTSNASSLSYTESSKGYLRFFLSHASSSKTTKAPLKNGGNNTQRQVKVKPFSSKTPKSAPSMRPSKEKSPRKKLFDKPISKEVEKGKRKHPPCLYQWQSGKKLTSYRKGIHDSSKVCFFLESNGSLVSNNLKSGSGEFEKVIIDGVCEGNEANLTLCKVASGSGLNFGVDGSCKTDTNSTSSNTKTPPIQPSASPEIQCGSSMKLMTEKMVTPPTCYGAGHVFSGVTDKRKCKPRGMLLSEGKAKASGSFDTDDNTQQENEIGLVENSDVSILPLPIEASVHWFLSPPDEEDEDQKKNS</sequence>
<comment type="caution">
    <text evidence="2">The sequence shown here is derived from an EMBL/GenBank/DDBJ whole genome shotgun (WGS) entry which is preliminary data.</text>
</comment>
<evidence type="ECO:0000256" key="1">
    <source>
        <dbReference type="SAM" id="MobiDB-lite"/>
    </source>
</evidence>
<dbReference type="Proteomes" id="UP001314170">
    <property type="component" value="Unassembled WGS sequence"/>
</dbReference>
<organism evidence="2 3">
    <name type="scientific">Dovyalis caffra</name>
    <dbReference type="NCBI Taxonomy" id="77055"/>
    <lineage>
        <taxon>Eukaryota</taxon>
        <taxon>Viridiplantae</taxon>
        <taxon>Streptophyta</taxon>
        <taxon>Embryophyta</taxon>
        <taxon>Tracheophyta</taxon>
        <taxon>Spermatophyta</taxon>
        <taxon>Magnoliopsida</taxon>
        <taxon>eudicotyledons</taxon>
        <taxon>Gunneridae</taxon>
        <taxon>Pentapetalae</taxon>
        <taxon>rosids</taxon>
        <taxon>fabids</taxon>
        <taxon>Malpighiales</taxon>
        <taxon>Salicaceae</taxon>
        <taxon>Flacourtieae</taxon>
        <taxon>Dovyalis</taxon>
    </lineage>
</organism>
<accession>A0AAV1QPD7</accession>
<feature type="compositionally biased region" description="Basic and acidic residues" evidence="1">
    <location>
        <begin position="120"/>
        <end position="141"/>
    </location>
</feature>
<dbReference type="PANTHER" id="PTHR36022:SF1">
    <property type="entry name" value="GPI-ANCHORED ADHESIN-LIKE PROTEIN"/>
    <property type="match status" value="1"/>
</dbReference>
<name>A0AAV1QPD7_9ROSI</name>
<gene>
    <name evidence="2" type="ORF">DCAF_LOCUS339</name>
</gene>
<dbReference type="EMBL" id="CAWUPB010000027">
    <property type="protein sequence ID" value="CAK7322728.1"/>
    <property type="molecule type" value="Genomic_DNA"/>
</dbReference>
<feature type="compositionally biased region" description="Polar residues" evidence="1">
    <location>
        <begin position="33"/>
        <end position="65"/>
    </location>
</feature>
<keyword evidence="3" id="KW-1185">Reference proteome</keyword>
<evidence type="ECO:0000313" key="3">
    <source>
        <dbReference type="Proteomes" id="UP001314170"/>
    </source>
</evidence>
<protein>
    <submittedName>
        <fullName evidence="2">Uncharacterized protein</fullName>
    </submittedName>
</protein>
<feature type="region of interest" description="Disordered" evidence="1">
    <location>
        <begin position="85"/>
        <end position="144"/>
    </location>
</feature>
<feature type="region of interest" description="Disordered" evidence="1">
    <location>
        <begin position="231"/>
        <end position="251"/>
    </location>
</feature>
<feature type="region of interest" description="Disordered" evidence="1">
    <location>
        <begin position="1"/>
        <end position="65"/>
    </location>
</feature>
<evidence type="ECO:0000313" key="2">
    <source>
        <dbReference type="EMBL" id="CAK7322728.1"/>
    </source>
</evidence>